<protein>
    <submittedName>
        <fullName evidence="1">Uncharacterized protein</fullName>
    </submittedName>
</protein>
<sequence length="91" mass="10243">MNCLQNADICLRIKYMFTKQGHAYKTKQNSNPSFKTQCGTLKPSRSENFGNVICETYQTQATPSSGTCHYKKSLPRLLFHIVLADNAKANP</sequence>
<reference evidence="1" key="1">
    <citation type="submission" date="2020-08" db="EMBL/GenBank/DDBJ databases">
        <title>Multicomponent nature underlies the extraordinary mechanical properties of spider dragline silk.</title>
        <authorList>
            <person name="Kono N."/>
            <person name="Nakamura H."/>
            <person name="Mori M."/>
            <person name="Yoshida Y."/>
            <person name="Ohtoshi R."/>
            <person name="Malay A.D."/>
            <person name="Moran D.A.P."/>
            <person name="Tomita M."/>
            <person name="Numata K."/>
            <person name="Arakawa K."/>
        </authorList>
    </citation>
    <scope>NUCLEOTIDE SEQUENCE</scope>
</reference>
<dbReference type="AlphaFoldDB" id="A0A8X6NQJ1"/>
<evidence type="ECO:0000313" key="1">
    <source>
        <dbReference type="EMBL" id="GFT26484.1"/>
    </source>
</evidence>
<accession>A0A8X6NQJ1</accession>
<gene>
    <name evidence="1" type="ORF">NPIL_324041</name>
</gene>
<name>A0A8X6NQJ1_NEPPI</name>
<dbReference type="EMBL" id="BMAW01106885">
    <property type="protein sequence ID" value="GFT26484.1"/>
    <property type="molecule type" value="Genomic_DNA"/>
</dbReference>
<evidence type="ECO:0000313" key="2">
    <source>
        <dbReference type="Proteomes" id="UP000887013"/>
    </source>
</evidence>
<comment type="caution">
    <text evidence="1">The sequence shown here is derived from an EMBL/GenBank/DDBJ whole genome shotgun (WGS) entry which is preliminary data.</text>
</comment>
<proteinExistence type="predicted"/>
<keyword evidence="2" id="KW-1185">Reference proteome</keyword>
<dbReference type="Proteomes" id="UP000887013">
    <property type="component" value="Unassembled WGS sequence"/>
</dbReference>
<organism evidence="1 2">
    <name type="scientific">Nephila pilipes</name>
    <name type="common">Giant wood spider</name>
    <name type="synonym">Nephila maculata</name>
    <dbReference type="NCBI Taxonomy" id="299642"/>
    <lineage>
        <taxon>Eukaryota</taxon>
        <taxon>Metazoa</taxon>
        <taxon>Ecdysozoa</taxon>
        <taxon>Arthropoda</taxon>
        <taxon>Chelicerata</taxon>
        <taxon>Arachnida</taxon>
        <taxon>Araneae</taxon>
        <taxon>Araneomorphae</taxon>
        <taxon>Entelegynae</taxon>
        <taxon>Araneoidea</taxon>
        <taxon>Nephilidae</taxon>
        <taxon>Nephila</taxon>
    </lineage>
</organism>